<dbReference type="EMBL" id="WTYF01000001">
    <property type="protein sequence ID" value="MXO49690.1"/>
    <property type="molecule type" value="Genomic_DNA"/>
</dbReference>
<feature type="chain" id="PRO_5032897203" evidence="1">
    <location>
        <begin position="25"/>
        <end position="167"/>
    </location>
</feature>
<dbReference type="AlphaFoldDB" id="A0A844XV45"/>
<proteinExistence type="predicted"/>
<gene>
    <name evidence="2" type="ORF">GRI42_00025</name>
</gene>
<keyword evidence="3" id="KW-1185">Reference proteome</keyword>
<evidence type="ECO:0000256" key="1">
    <source>
        <dbReference type="SAM" id="SignalP"/>
    </source>
</evidence>
<protein>
    <submittedName>
        <fullName evidence="2">Uncharacterized protein</fullName>
    </submittedName>
</protein>
<evidence type="ECO:0000313" key="2">
    <source>
        <dbReference type="EMBL" id="MXO49690.1"/>
    </source>
</evidence>
<name>A0A844XV45_9SPHN</name>
<accession>A0A844XV45</accession>
<organism evidence="2 3">
    <name type="scientific">Qipengyuania gaetbuli</name>
    <dbReference type="NCBI Taxonomy" id="266952"/>
    <lineage>
        <taxon>Bacteria</taxon>
        <taxon>Pseudomonadati</taxon>
        <taxon>Pseudomonadota</taxon>
        <taxon>Alphaproteobacteria</taxon>
        <taxon>Sphingomonadales</taxon>
        <taxon>Erythrobacteraceae</taxon>
        <taxon>Qipengyuania</taxon>
    </lineage>
</organism>
<dbReference type="RefSeq" id="WP_160606037.1">
    <property type="nucleotide sequence ID" value="NZ_WTYF01000001.1"/>
</dbReference>
<evidence type="ECO:0000313" key="3">
    <source>
        <dbReference type="Proteomes" id="UP000444185"/>
    </source>
</evidence>
<sequence length="167" mass="18300">MKRSFVLAASAAFLALSSSQPASATIEYLGWLAGAPNEGNCIMAKVDDKKLTLFHFSLASSWQLQLGRTDWNLAEATYDDLYFQNGRVASRALGYQTGRAGGKEIIISLSDSTLYWLRSQAGSETSLMSGGRFISDFDLNPPSKVWTEFTECVRALNGVNPADPFQR</sequence>
<dbReference type="Proteomes" id="UP000444185">
    <property type="component" value="Unassembled WGS sequence"/>
</dbReference>
<feature type="signal peptide" evidence="1">
    <location>
        <begin position="1"/>
        <end position="24"/>
    </location>
</feature>
<keyword evidence="1" id="KW-0732">Signal</keyword>
<comment type="caution">
    <text evidence="2">The sequence shown here is derived from an EMBL/GenBank/DDBJ whole genome shotgun (WGS) entry which is preliminary data.</text>
</comment>
<reference evidence="2 3" key="1">
    <citation type="submission" date="2019-12" db="EMBL/GenBank/DDBJ databases">
        <title>Genomic-based taxomic classification of the family Erythrobacteraceae.</title>
        <authorList>
            <person name="Xu L."/>
        </authorList>
    </citation>
    <scope>NUCLEOTIDE SEQUENCE [LARGE SCALE GENOMIC DNA]</scope>
    <source>
        <strain evidence="2 3">DSM 16225</strain>
    </source>
</reference>